<sequence length="304" mass="34555">MKLGLFTAAFAKNSLEEVAEWASANAFETLEIACWPVGKANRRYAGVTHIDVNDLTPAKASQILGLLDKHNLQISSLGYYPNPLHPDPDHREQVIGHLKQVILAAEMLKVEVVGTFIGKDKDKTVDANFDDYARIWPPIVKFAKEHGVKIAIENCPMLFSYDEWPGGNNLASTPAIWKRMWEIIPDDNFGLNLDPSHLILQMIDPYRVVREFKDKIFHVHAKDLMIDREGLYQHGALSQGMGWQIPRLPGLGDMDWPKFIAALYQNGYDSFISIEHEDRAFEKTEELVNRGFLIARDVLRPLIH</sequence>
<protein>
    <submittedName>
        <fullName evidence="2">AP-endonuclease</fullName>
    </submittedName>
</protein>
<dbReference type="STRING" id="1134406.ADN00_06235"/>
<keyword evidence="3" id="KW-1185">Reference proteome</keyword>
<dbReference type="RefSeq" id="WP_075062101.1">
    <property type="nucleotide sequence ID" value="NZ_LGCL01000016.1"/>
</dbReference>
<keyword evidence="2" id="KW-0540">Nuclease</keyword>
<dbReference type="InterPro" id="IPR050312">
    <property type="entry name" value="IolE/XylAMocC-like"/>
</dbReference>
<proteinExistence type="predicted"/>
<dbReference type="SUPFAM" id="SSF51658">
    <property type="entry name" value="Xylose isomerase-like"/>
    <property type="match status" value="1"/>
</dbReference>
<dbReference type="OrthoDB" id="9779184at2"/>
<name>A0A0P6XF38_9CHLR</name>
<dbReference type="GO" id="GO:0004519">
    <property type="term" value="F:endonuclease activity"/>
    <property type="evidence" value="ECO:0007669"/>
    <property type="project" value="UniProtKB-KW"/>
</dbReference>
<keyword evidence="2" id="KW-0255">Endonuclease</keyword>
<organism evidence="2 3">
    <name type="scientific">Ornatilinea apprima</name>
    <dbReference type="NCBI Taxonomy" id="1134406"/>
    <lineage>
        <taxon>Bacteria</taxon>
        <taxon>Bacillati</taxon>
        <taxon>Chloroflexota</taxon>
        <taxon>Anaerolineae</taxon>
        <taxon>Anaerolineales</taxon>
        <taxon>Anaerolineaceae</taxon>
        <taxon>Ornatilinea</taxon>
    </lineage>
</organism>
<dbReference type="Pfam" id="PF01261">
    <property type="entry name" value="AP_endonuc_2"/>
    <property type="match status" value="1"/>
</dbReference>
<dbReference type="AlphaFoldDB" id="A0A0P6XF38"/>
<evidence type="ECO:0000313" key="3">
    <source>
        <dbReference type="Proteomes" id="UP000050417"/>
    </source>
</evidence>
<evidence type="ECO:0000313" key="2">
    <source>
        <dbReference type="EMBL" id="KPL78815.1"/>
    </source>
</evidence>
<dbReference type="PANTHER" id="PTHR12110">
    <property type="entry name" value="HYDROXYPYRUVATE ISOMERASE"/>
    <property type="match status" value="1"/>
</dbReference>
<dbReference type="InterPro" id="IPR013022">
    <property type="entry name" value="Xyl_isomerase-like_TIM-brl"/>
</dbReference>
<comment type="caution">
    <text evidence="2">The sequence shown here is derived from an EMBL/GenBank/DDBJ whole genome shotgun (WGS) entry which is preliminary data.</text>
</comment>
<dbReference type="Proteomes" id="UP000050417">
    <property type="component" value="Unassembled WGS sequence"/>
</dbReference>
<gene>
    <name evidence="2" type="ORF">ADN00_06235</name>
</gene>
<evidence type="ECO:0000259" key="1">
    <source>
        <dbReference type="Pfam" id="PF01261"/>
    </source>
</evidence>
<dbReference type="InterPro" id="IPR036237">
    <property type="entry name" value="Xyl_isomerase-like_sf"/>
</dbReference>
<feature type="domain" description="Xylose isomerase-like TIM barrel" evidence="1">
    <location>
        <begin position="20"/>
        <end position="286"/>
    </location>
</feature>
<keyword evidence="2" id="KW-0378">Hydrolase</keyword>
<dbReference type="Gene3D" id="3.20.20.150">
    <property type="entry name" value="Divalent-metal-dependent TIM barrel enzymes"/>
    <property type="match status" value="1"/>
</dbReference>
<accession>A0A0P6XF38</accession>
<dbReference type="PANTHER" id="PTHR12110:SF21">
    <property type="entry name" value="XYLOSE ISOMERASE-LIKE TIM BARREL DOMAIN-CONTAINING PROTEIN"/>
    <property type="match status" value="1"/>
</dbReference>
<dbReference type="EMBL" id="LGCL01000016">
    <property type="protein sequence ID" value="KPL78815.1"/>
    <property type="molecule type" value="Genomic_DNA"/>
</dbReference>
<dbReference type="PATRIC" id="fig|1134406.4.peg.1749"/>
<reference evidence="2 3" key="1">
    <citation type="submission" date="2015-07" db="EMBL/GenBank/DDBJ databases">
        <title>Genome sequence of Ornatilinea apprima DSM 23815.</title>
        <authorList>
            <person name="Hemp J."/>
            <person name="Ward L.M."/>
            <person name="Pace L.A."/>
            <person name="Fischer W.W."/>
        </authorList>
    </citation>
    <scope>NUCLEOTIDE SEQUENCE [LARGE SCALE GENOMIC DNA]</scope>
    <source>
        <strain evidence="2 3">P3M-1</strain>
    </source>
</reference>